<dbReference type="Proteomes" id="UP000020773">
    <property type="component" value="Unassembled WGS sequence"/>
</dbReference>
<dbReference type="AlphaFoldDB" id="A0A015UZ99"/>
<gene>
    <name evidence="1" type="ORF">M125_5056</name>
</gene>
<organism evidence="1 2">
    <name type="scientific">Bacteroides fragilis str. 3998T(B)3</name>
    <dbReference type="NCBI Taxonomy" id="1339316"/>
    <lineage>
        <taxon>Bacteria</taxon>
        <taxon>Pseudomonadati</taxon>
        <taxon>Bacteroidota</taxon>
        <taxon>Bacteroidia</taxon>
        <taxon>Bacteroidales</taxon>
        <taxon>Bacteroidaceae</taxon>
        <taxon>Bacteroides</taxon>
    </lineage>
</organism>
<sequence>MFSCNVCLCAFCEDRFLNNNSIMKIKNNILLAYQTIYFYNFVFYCNKY</sequence>
<proteinExistence type="predicted"/>
<reference evidence="1 2" key="1">
    <citation type="submission" date="2014-02" db="EMBL/GenBank/DDBJ databases">
        <authorList>
            <person name="Sears C."/>
            <person name="Carroll K."/>
            <person name="Sack B.R."/>
            <person name="Qadri F."/>
            <person name="Myers L.L."/>
            <person name="Chung G.-T."/>
            <person name="Escheverria P."/>
            <person name="Fraser C.M."/>
            <person name="Sadzewicz L."/>
            <person name="Shefchek K.A."/>
            <person name="Tallon L."/>
            <person name="Das S.P."/>
            <person name="Daugherty S."/>
            <person name="Mongodin E.F."/>
        </authorList>
    </citation>
    <scope>NUCLEOTIDE SEQUENCE [LARGE SCALE GENOMIC DNA]</scope>
    <source>
        <strain evidence="2">3998T(B)3</strain>
    </source>
</reference>
<name>A0A015UZ99_BACFG</name>
<accession>A0A015UZ99</accession>
<evidence type="ECO:0000313" key="2">
    <source>
        <dbReference type="Proteomes" id="UP000020773"/>
    </source>
</evidence>
<protein>
    <submittedName>
        <fullName evidence="1">Uncharacterized protein</fullName>
    </submittedName>
</protein>
<comment type="caution">
    <text evidence="1">The sequence shown here is derived from an EMBL/GenBank/DDBJ whole genome shotgun (WGS) entry which is preliminary data.</text>
</comment>
<evidence type="ECO:0000313" key="1">
    <source>
        <dbReference type="EMBL" id="EXY88336.1"/>
    </source>
</evidence>
<dbReference type="EMBL" id="JGDB01000285">
    <property type="protein sequence ID" value="EXY88336.1"/>
    <property type="molecule type" value="Genomic_DNA"/>
</dbReference>